<accession>A0ABD3CVJ2</accession>
<gene>
    <name evidence="1" type="ORF">CASFOL_022843</name>
</gene>
<protein>
    <submittedName>
        <fullName evidence="1">Uncharacterized protein</fullName>
    </submittedName>
</protein>
<name>A0ABD3CVJ2_9LAMI</name>
<organism evidence="1 2">
    <name type="scientific">Castilleja foliolosa</name>
    <dbReference type="NCBI Taxonomy" id="1961234"/>
    <lineage>
        <taxon>Eukaryota</taxon>
        <taxon>Viridiplantae</taxon>
        <taxon>Streptophyta</taxon>
        <taxon>Embryophyta</taxon>
        <taxon>Tracheophyta</taxon>
        <taxon>Spermatophyta</taxon>
        <taxon>Magnoliopsida</taxon>
        <taxon>eudicotyledons</taxon>
        <taxon>Gunneridae</taxon>
        <taxon>Pentapetalae</taxon>
        <taxon>asterids</taxon>
        <taxon>lamiids</taxon>
        <taxon>Lamiales</taxon>
        <taxon>Orobanchaceae</taxon>
        <taxon>Pedicularideae</taxon>
        <taxon>Castillejinae</taxon>
        <taxon>Castilleja</taxon>
    </lineage>
</organism>
<dbReference type="Proteomes" id="UP001632038">
    <property type="component" value="Unassembled WGS sequence"/>
</dbReference>
<dbReference type="EMBL" id="JAVIJP010000030">
    <property type="protein sequence ID" value="KAL3633316.1"/>
    <property type="molecule type" value="Genomic_DNA"/>
</dbReference>
<reference evidence="2" key="1">
    <citation type="journal article" date="2024" name="IScience">
        <title>Strigolactones Initiate the Formation of Haustorium-like Structures in Castilleja.</title>
        <authorList>
            <person name="Buerger M."/>
            <person name="Peterson D."/>
            <person name="Chory J."/>
        </authorList>
    </citation>
    <scope>NUCLEOTIDE SEQUENCE [LARGE SCALE GENOMIC DNA]</scope>
</reference>
<evidence type="ECO:0000313" key="2">
    <source>
        <dbReference type="Proteomes" id="UP001632038"/>
    </source>
</evidence>
<dbReference type="AlphaFoldDB" id="A0ABD3CVJ2"/>
<proteinExistence type="predicted"/>
<evidence type="ECO:0000313" key="1">
    <source>
        <dbReference type="EMBL" id="KAL3633316.1"/>
    </source>
</evidence>
<comment type="caution">
    <text evidence="1">The sequence shown here is derived from an EMBL/GenBank/DDBJ whole genome shotgun (WGS) entry which is preliminary data.</text>
</comment>
<sequence length="48" mass="5602">MTIPFHNQKNHVQVLMLRGDGNLQIYLDRMTIPFHIQKVQLGGNVQEE</sequence>
<keyword evidence="2" id="KW-1185">Reference proteome</keyword>